<dbReference type="Proteomes" id="UP001163850">
    <property type="component" value="Unassembled WGS sequence"/>
</dbReference>
<accession>A0AA38PMT1</accession>
<protein>
    <submittedName>
        <fullName evidence="1">Uncharacterized protein</fullName>
    </submittedName>
</protein>
<evidence type="ECO:0000313" key="1">
    <source>
        <dbReference type="EMBL" id="KAJ3978465.1"/>
    </source>
</evidence>
<feature type="non-terminal residue" evidence="1">
    <location>
        <position position="122"/>
    </location>
</feature>
<comment type="caution">
    <text evidence="1">The sequence shown here is derived from an EMBL/GenBank/DDBJ whole genome shotgun (WGS) entry which is preliminary data.</text>
</comment>
<dbReference type="EMBL" id="MU803148">
    <property type="protein sequence ID" value="KAJ3978465.1"/>
    <property type="molecule type" value="Genomic_DNA"/>
</dbReference>
<dbReference type="AlphaFoldDB" id="A0AA38PMT1"/>
<name>A0AA38PMT1_9AGAR</name>
<proteinExistence type="predicted"/>
<gene>
    <name evidence="1" type="ORF">F5890DRAFT_1422585</name>
</gene>
<evidence type="ECO:0000313" key="2">
    <source>
        <dbReference type="Proteomes" id="UP001163850"/>
    </source>
</evidence>
<sequence length="122" mass="13881">LHDLNKQSLKYEKSIIDHNFQPGALVLARNTRIAKTFTAKNNHMRYMGPLIIIRRNCGGAYIIAKLDGTIWRSPVGAFRIIPYLAHTLLPLPNLKDFLDISVVTTKYLYHFLSSFSHALVTT</sequence>
<reference evidence="1" key="1">
    <citation type="submission" date="2022-08" db="EMBL/GenBank/DDBJ databases">
        <authorList>
            <consortium name="DOE Joint Genome Institute"/>
            <person name="Min B."/>
            <person name="Riley R."/>
            <person name="Sierra-Patev S."/>
            <person name="Naranjo-Ortiz M."/>
            <person name="Looney B."/>
            <person name="Konkel Z."/>
            <person name="Slot J.C."/>
            <person name="Sakamoto Y."/>
            <person name="Steenwyk J.L."/>
            <person name="Rokas A."/>
            <person name="Carro J."/>
            <person name="Camarero S."/>
            <person name="Ferreira P."/>
            <person name="Molpeceres G."/>
            <person name="Ruiz-Duenas F.J."/>
            <person name="Serrano A."/>
            <person name="Henrissat B."/>
            <person name="Drula E."/>
            <person name="Hughes K.W."/>
            <person name="Mata J.L."/>
            <person name="Ishikawa N.K."/>
            <person name="Vargas-Isla R."/>
            <person name="Ushijima S."/>
            <person name="Smith C.A."/>
            <person name="Ahrendt S."/>
            <person name="Andreopoulos W."/>
            <person name="He G."/>
            <person name="Labutti K."/>
            <person name="Lipzen A."/>
            <person name="Ng V."/>
            <person name="Sandor L."/>
            <person name="Barry K."/>
            <person name="Martinez A.T."/>
            <person name="Xiao Y."/>
            <person name="Gibbons J.G."/>
            <person name="Terashima K."/>
            <person name="Hibbett D.S."/>
            <person name="Grigoriev I.V."/>
        </authorList>
    </citation>
    <scope>NUCLEOTIDE SEQUENCE</scope>
    <source>
        <strain evidence="1">TFB7829</strain>
    </source>
</reference>
<organism evidence="1 2">
    <name type="scientific">Lentinula detonsa</name>
    <dbReference type="NCBI Taxonomy" id="2804962"/>
    <lineage>
        <taxon>Eukaryota</taxon>
        <taxon>Fungi</taxon>
        <taxon>Dikarya</taxon>
        <taxon>Basidiomycota</taxon>
        <taxon>Agaricomycotina</taxon>
        <taxon>Agaricomycetes</taxon>
        <taxon>Agaricomycetidae</taxon>
        <taxon>Agaricales</taxon>
        <taxon>Marasmiineae</taxon>
        <taxon>Omphalotaceae</taxon>
        <taxon>Lentinula</taxon>
    </lineage>
</organism>